<dbReference type="Gene3D" id="3.40.50.12780">
    <property type="entry name" value="N-terminal domain of ligase-like"/>
    <property type="match status" value="1"/>
</dbReference>
<gene>
    <name evidence="5" type="ORF">E1292_22500</name>
</gene>
<dbReference type="Pfam" id="PF13193">
    <property type="entry name" value="AMP-binding_C"/>
    <property type="match status" value="1"/>
</dbReference>
<dbReference type="Pfam" id="PF00501">
    <property type="entry name" value="AMP-binding"/>
    <property type="match status" value="1"/>
</dbReference>
<dbReference type="SUPFAM" id="SSF56801">
    <property type="entry name" value="Acetyl-CoA synthetase-like"/>
    <property type="match status" value="1"/>
</dbReference>
<dbReference type="RefSeq" id="WP_132597195.1">
    <property type="nucleotide sequence ID" value="NZ_SMKO01000060.1"/>
</dbReference>
<name>A0A4R4VBP8_9ACTN</name>
<proteinExistence type="inferred from homology"/>
<evidence type="ECO:0000256" key="2">
    <source>
        <dbReference type="ARBA" id="ARBA00022598"/>
    </source>
</evidence>
<evidence type="ECO:0000259" key="3">
    <source>
        <dbReference type="Pfam" id="PF00501"/>
    </source>
</evidence>
<feature type="domain" description="AMP-binding enzyme C-terminal" evidence="4">
    <location>
        <begin position="417"/>
        <end position="492"/>
    </location>
</feature>
<comment type="caution">
    <text evidence="5">The sequence shown here is derived from an EMBL/GenBank/DDBJ whole genome shotgun (WGS) entry which is preliminary data.</text>
</comment>
<evidence type="ECO:0000313" key="6">
    <source>
        <dbReference type="Proteomes" id="UP000295258"/>
    </source>
</evidence>
<evidence type="ECO:0000313" key="5">
    <source>
        <dbReference type="EMBL" id="TDD02858.1"/>
    </source>
</evidence>
<dbReference type="InterPro" id="IPR042099">
    <property type="entry name" value="ANL_N_sf"/>
</dbReference>
<dbReference type="CDD" id="cd17631">
    <property type="entry name" value="FACL_FadD13-like"/>
    <property type="match status" value="1"/>
</dbReference>
<reference evidence="5 6" key="1">
    <citation type="submission" date="2019-03" db="EMBL/GenBank/DDBJ databases">
        <title>Draft genome sequences of novel Actinobacteria.</title>
        <authorList>
            <person name="Sahin N."/>
            <person name="Ay H."/>
            <person name="Saygin H."/>
        </authorList>
    </citation>
    <scope>NUCLEOTIDE SEQUENCE [LARGE SCALE GENOMIC DNA]</scope>
    <source>
        <strain evidence="5 6">KC310</strain>
    </source>
</reference>
<feature type="domain" description="AMP-dependent synthetase/ligase" evidence="3">
    <location>
        <begin position="12"/>
        <end position="366"/>
    </location>
</feature>
<dbReference type="InterPro" id="IPR000873">
    <property type="entry name" value="AMP-dep_synth/lig_dom"/>
</dbReference>
<dbReference type="InterPro" id="IPR020845">
    <property type="entry name" value="AMP-binding_CS"/>
</dbReference>
<organism evidence="5 6">
    <name type="scientific">Nonomuraea deserti</name>
    <dbReference type="NCBI Taxonomy" id="1848322"/>
    <lineage>
        <taxon>Bacteria</taxon>
        <taxon>Bacillati</taxon>
        <taxon>Actinomycetota</taxon>
        <taxon>Actinomycetes</taxon>
        <taxon>Streptosporangiales</taxon>
        <taxon>Streptosporangiaceae</taxon>
        <taxon>Nonomuraea</taxon>
    </lineage>
</organism>
<dbReference type="GO" id="GO:0006631">
    <property type="term" value="P:fatty acid metabolic process"/>
    <property type="evidence" value="ECO:0007669"/>
    <property type="project" value="TreeGrafter"/>
</dbReference>
<accession>A0A4R4VBP8</accession>
<protein>
    <submittedName>
        <fullName evidence="5">p-hydroxycinnamoyl-CoA synthetase</fullName>
    </submittedName>
</protein>
<dbReference type="InterPro" id="IPR045851">
    <property type="entry name" value="AMP-bd_C_sf"/>
</dbReference>
<dbReference type="GO" id="GO:0031956">
    <property type="term" value="F:medium-chain fatty acid-CoA ligase activity"/>
    <property type="evidence" value="ECO:0007669"/>
    <property type="project" value="TreeGrafter"/>
</dbReference>
<dbReference type="FunFam" id="3.30.300.30:FF:000008">
    <property type="entry name" value="2,3-dihydroxybenzoate-AMP ligase"/>
    <property type="match status" value="1"/>
</dbReference>
<dbReference type="PANTHER" id="PTHR43201">
    <property type="entry name" value="ACYL-COA SYNTHETASE"/>
    <property type="match status" value="1"/>
</dbReference>
<dbReference type="PANTHER" id="PTHR43201:SF5">
    <property type="entry name" value="MEDIUM-CHAIN ACYL-COA LIGASE ACSF2, MITOCHONDRIAL"/>
    <property type="match status" value="1"/>
</dbReference>
<dbReference type="InterPro" id="IPR025110">
    <property type="entry name" value="AMP-bd_C"/>
</dbReference>
<dbReference type="EMBL" id="SMKO01000060">
    <property type="protein sequence ID" value="TDD02858.1"/>
    <property type="molecule type" value="Genomic_DNA"/>
</dbReference>
<dbReference type="Gene3D" id="3.30.300.30">
    <property type="match status" value="1"/>
</dbReference>
<sequence>MLNQGLGSWPLRRARSSPHQRALVVGADEQTYAGLVERTTRFAHALRSMGVAHGDRVAYLGANAASLVETMFAAHLLGAVFVPLNTRLTAAELSFQLDDCGASVLVYATGHAGVVEQLQVAAPPVLVAVGGGSAAALDFEERLQASPADLIDEPVGYDDPAMILYTSGTTGRPKGAVLTHGNVIWNCMNVLVELDIAGDEVTLISAPLFHVAALNMTLLPTLLKGGCAVLMTGWNVDDCFDLVERHGVTWMFGVPTMFADLTRSPRWASADLSSIRSLLAGGAPVPTSLIAAYQQRGLRFLQGYGLTEAAPGALIVRAEMSTVKVGSAGVPHFFSDVRLARSDVAGSGATEGELLIQGPTVMAGYWGRPDATAAAITENGWIRTGDVGRVDEDGYYFVVGRLKEMYISGGENVYPAEVESALLRHPAVEECAVIGVPDDRWGEVGQAFVRVRSGHRITEQDLLAFLDGRLARYKIPKTVRFMDELPRTGSGKIHRDKLR</sequence>
<evidence type="ECO:0000259" key="4">
    <source>
        <dbReference type="Pfam" id="PF13193"/>
    </source>
</evidence>
<dbReference type="Proteomes" id="UP000295258">
    <property type="component" value="Unassembled WGS sequence"/>
</dbReference>
<evidence type="ECO:0000256" key="1">
    <source>
        <dbReference type="ARBA" id="ARBA00006432"/>
    </source>
</evidence>
<dbReference type="AlphaFoldDB" id="A0A4R4VBP8"/>
<keyword evidence="2" id="KW-0436">Ligase</keyword>
<dbReference type="PROSITE" id="PS00455">
    <property type="entry name" value="AMP_BINDING"/>
    <property type="match status" value="1"/>
</dbReference>
<comment type="similarity">
    <text evidence="1">Belongs to the ATP-dependent AMP-binding enzyme family.</text>
</comment>
<keyword evidence="6" id="KW-1185">Reference proteome</keyword>